<gene>
    <name evidence="2" type="ORF">DPMN_154150</name>
</gene>
<dbReference type="EMBL" id="JAIWYP010000007">
    <property type="protein sequence ID" value="KAH3800517.1"/>
    <property type="molecule type" value="Genomic_DNA"/>
</dbReference>
<reference evidence="2" key="1">
    <citation type="journal article" date="2019" name="bioRxiv">
        <title>The Genome of the Zebra Mussel, Dreissena polymorpha: A Resource for Invasive Species Research.</title>
        <authorList>
            <person name="McCartney M.A."/>
            <person name="Auch B."/>
            <person name="Kono T."/>
            <person name="Mallez S."/>
            <person name="Zhang Y."/>
            <person name="Obille A."/>
            <person name="Becker A."/>
            <person name="Abrahante J.E."/>
            <person name="Garbe J."/>
            <person name="Badalamenti J.P."/>
            <person name="Herman A."/>
            <person name="Mangelson H."/>
            <person name="Liachko I."/>
            <person name="Sullivan S."/>
            <person name="Sone E.D."/>
            <person name="Koren S."/>
            <person name="Silverstein K.A.T."/>
            <person name="Beckman K.B."/>
            <person name="Gohl D.M."/>
        </authorList>
    </citation>
    <scope>NUCLEOTIDE SEQUENCE</scope>
    <source>
        <strain evidence="2">Duluth1</strain>
        <tissue evidence="2">Whole animal</tissue>
    </source>
</reference>
<comment type="caution">
    <text evidence="2">The sequence shown here is derived from an EMBL/GenBank/DDBJ whole genome shotgun (WGS) entry which is preliminary data.</text>
</comment>
<organism evidence="2 3">
    <name type="scientific">Dreissena polymorpha</name>
    <name type="common">Zebra mussel</name>
    <name type="synonym">Mytilus polymorpha</name>
    <dbReference type="NCBI Taxonomy" id="45954"/>
    <lineage>
        <taxon>Eukaryota</taxon>
        <taxon>Metazoa</taxon>
        <taxon>Spiralia</taxon>
        <taxon>Lophotrochozoa</taxon>
        <taxon>Mollusca</taxon>
        <taxon>Bivalvia</taxon>
        <taxon>Autobranchia</taxon>
        <taxon>Heteroconchia</taxon>
        <taxon>Euheterodonta</taxon>
        <taxon>Imparidentia</taxon>
        <taxon>Neoheterodontei</taxon>
        <taxon>Myida</taxon>
        <taxon>Dreissenoidea</taxon>
        <taxon>Dreissenidae</taxon>
        <taxon>Dreissena</taxon>
    </lineage>
</organism>
<dbReference type="Proteomes" id="UP000828390">
    <property type="component" value="Unassembled WGS sequence"/>
</dbReference>
<accession>A0A9D4FLG2</accession>
<dbReference type="AlphaFoldDB" id="A0A9D4FLG2"/>
<evidence type="ECO:0000313" key="2">
    <source>
        <dbReference type="EMBL" id="KAH3800517.1"/>
    </source>
</evidence>
<sequence>MQLRSGELQIEWFCIGCQNPPMNTTAEGDEPPPPLEVPVSPLRNLAQEDIRHGGNIPGAVFTNVRKSQILDSAPVSDSDSDSALQNLIHET</sequence>
<protein>
    <submittedName>
        <fullName evidence="2">Uncharacterized protein</fullName>
    </submittedName>
</protein>
<evidence type="ECO:0000313" key="3">
    <source>
        <dbReference type="Proteomes" id="UP000828390"/>
    </source>
</evidence>
<evidence type="ECO:0000256" key="1">
    <source>
        <dbReference type="SAM" id="MobiDB-lite"/>
    </source>
</evidence>
<reference evidence="2" key="2">
    <citation type="submission" date="2020-11" db="EMBL/GenBank/DDBJ databases">
        <authorList>
            <person name="McCartney M.A."/>
            <person name="Auch B."/>
            <person name="Kono T."/>
            <person name="Mallez S."/>
            <person name="Becker A."/>
            <person name="Gohl D.M."/>
            <person name="Silverstein K.A.T."/>
            <person name="Koren S."/>
            <person name="Bechman K.B."/>
            <person name="Herman A."/>
            <person name="Abrahante J.E."/>
            <person name="Garbe J."/>
        </authorList>
    </citation>
    <scope>NUCLEOTIDE SEQUENCE</scope>
    <source>
        <strain evidence="2">Duluth1</strain>
        <tissue evidence="2">Whole animal</tissue>
    </source>
</reference>
<name>A0A9D4FLG2_DREPO</name>
<feature type="region of interest" description="Disordered" evidence="1">
    <location>
        <begin position="71"/>
        <end position="91"/>
    </location>
</feature>
<keyword evidence="3" id="KW-1185">Reference proteome</keyword>
<proteinExistence type="predicted"/>